<dbReference type="Proteomes" id="UP001501207">
    <property type="component" value="Unassembled WGS sequence"/>
</dbReference>
<organism evidence="6 7">
    <name type="scientific">Compostibacter hankyongensis</name>
    <dbReference type="NCBI Taxonomy" id="1007089"/>
    <lineage>
        <taxon>Bacteria</taxon>
        <taxon>Pseudomonadati</taxon>
        <taxon>Bacteroidota</taxon>
        <taxon>Chitinophagia</taxon>
        <taxon>Chitinophagales</taxon>
        <taxon>Chitinophagaceae</taxon>
        <taxon>Compostibacter</taxon>
    </lineage>
</organism>
<evidence type="ECO:0000256" key="1">
    <source>
        <dbReference type="ARBA" id="ARBA00007274"/>
    </source>
</evidence>
<dbReference type="InterPro" id="IPR020019">
    <property type="entry name" value="AcTrfase_PglD-like"/>
</dbReference>
<comment type="similarity">
    <text evidence="1">Belongs to the transferase hexapeptide repeat family.</text>
</comment>
<evidence type="ECO:0000313" key="7">
    <source>
        <dbReference type="Proteomes" id="UP001501207"/>
    </source>
</evidence>
<dbReference type="RefSeq" id="WP_344978924.1">
    <property type="nucleotide sequence ID" value="NZ_BAABFN010000004.1"/>
</dbReference>
<dbReference type="InterPro" id="IPR018357">
    <property type="entry name" value="Hexapep_transf_CS"/>
</dbReference>
<keyword evidence="3" id="KW-0677">Repeat</keyword>
<dbReference type="Gene3D" id="2.160.10.10">
    <property type="entry name" value="Hexapeptide repeat proteins"/>
    <property type="match status" value="1"/>
</dbReference>
<dbReference type="PANTHER" id="PTHR43300:SF7">
    <property type="entry name" value="UDP-N-ACETYLBACILLOSAMINE N-ACETYLTRANSFERASE"/>
    <property type="match status" value="1"/>
</dbReference>
<reference evidence="7" key="1">
    <citation type="journal article" date="2019" name="Int. J. Syst. Evol. Microbiol.">
        <title>The Global Catalogue of Microorganisms (GCM) 10K type strain sequencing project: providing services to taxonomists for standard genome sequencing and annotation.</title>
        <authorList>
            <consortium name="The Broad Institute Genomics Platform"/>
            <consortium name="The Broad Institute Genome Sequencing Center for Infectious Disease"/>
            <person name="Wu L."/>
            <person name="Ma J."/>
        </authorList>
    </citation>
    <scope>NUCLEOTIDE SEQUENCE [LARGE SCALE GENOMIC DNA]</scope>
    <source>
        <strain evidence="7">JCM 17664</strain>
    </source>
</reference>
<evidence type="ECO:0000256" key="2">
    <source>
        <dbReference type="ARBA" id="ARBA00022679"/>
    </source>
</evidence>
<proteinExistence type="inferred from homology"/>
<dbReference type="Pfam" id="PF17836">
    <property type="entry name" value="PglD_N"/>
    <property type="match status" value="1"/>
</dbReference>
<dbReference type="PROSITE" id="PS00101">
    <property type="entry name" value="HEXAPEP_TRANSFERASES"/>
    <property type="match status" value="1"/>
</dbReference>
<dbReference type="Pfam" id="PF00132">
    <property type="entry name" value="Hexapep"/>
    <property type="match status" value="1"/>
</dbReference>
<keyword evidence="2" id="KW-0808">Transferase</keyword>
<dbReference type="Gene3D" id="3.40.50.20">
    <property type="match status" value="1"/>
</dbReference>
<dbReference type="CDD" id="cd03360">
    <property type="entry name" value="LbH_AT_putative"/>
    <property type="match status" value="1"/>
</dbReference>
<feature type="domain" description="PglD N-terminal" evidence="5">
    <location>
        <begin position="17"/>
        <end position="90"/>
    </location>
</feature>
<sequence length="222" mass="23985">MDQYHKNSKKKMLNAEVCLYGAGGHAKVVIDVLKSTNKKIIGLIDDNVSNSSLWGYPIYRSIKDLRSTIDYSLIISIGNNQVRKRIAENLTGLFFINAAHISAALSDSCIVKEGTVIMPNVSVNADAKIGRHVILNTNSSIDHDCIIEDFVHLSPNVALSGKVYVGEGTHIGTGASVIPEVKIGRWTTIGAGTVIIRDIPDYAIVVGNPGKIINFSKPNTSQ</sequence>
<dbReference type="SUPFAM" id="SSF51161">
    <property type="entry name" value="Trimeric LpxA-like enzymes"/>
    <property type="match status" value="1"/>
</dbReference>
<evidence type="ECO:0000313" key="6">
    <source>
        <dbReference type="EMBL" id="GAA4311533.1"/>
    </source>
</evidence>
<dbReference type="InterPro" id="IPR011004">
    <property type="entry name" value="Trimer_LpxA-like_sf"/>
</dbReference>
<dbReference type="NCBIfam" id="TIGR03570">
    <property type="entry name" value="NeuD_NnaD"/>
    <property type="match status" value="1"/>
</dbReference>
<protein>
    <submittedName>
        <fullName evidence="6">Acetyltransferase</fullName>
    </submittedName>
</protein>
<evidence type="ECO:0000256" key="4">
    <source>
        <dbReference type="ARBA" id="ARBA00023315"/>
    </source>
</evidence>
<evidence type="ECO:0000256" key="3">
    <source>
        <dbReference type="ARBA" id="ARBA00022737"/>
    </source>
</evidence>
<comment type="caution">
    <text evidence="6">The sequence shown here is derived from an EMBL/GenBank/DDBJ whole genome shotgun (WGS) entry which is preliminary data.</text>
</comment>
<keyword evidence="7" id="KW-1185">Reference proteome</keyword>
<dbReference type="PANTHER" id="PTHR43300">
    <property type="entry name" value="ACETYLTRANSFERASE"/>
    <property type="match status" value="1"/>
</dbReference>
<keyword evidence="4" id="KW-0012">Acyltransferase</keyword>
<dbReference type="EMBL" id="BAABFN010000004">
    <property type="protein sequence ID" value="GAA4311533.1"/>
    <property type="molecule type" value="Genomic_DNA"/>
</dbReference>
<evidence type="ECO:0000259" key="5">
    <source>
        <dbReference type="Pfam" id="PF17836"/>
    </source>
</evidence>
<dbReference type="InterPro" id="IPR050179">
    <property type="entry name" value="Trans_hexapeptide_repeat"/>
</dbReference>
<dbReference type="InterPro" id="IPR041561">
    <property type="entry name" value="PglD_N"/>
</dbReference>
<dbReference type="InterPro" id="IPR001451">
    <property type="entry name" value="Hexapep"/>
</dbReference>
<gene>
    <name evidence="6" type="ORF">GCM10023143_20690</name>
</gene>
<name>A0ABP8FV09_9BACT</name>
<accession>A0ABP8FV09</accession>